<reference evidence="1" key="1">
    <citation type="submission" date="2022-07" db="EMBL/GenBank/DDBJ databases">
        <authorList>
            <person name="Trinca V."/>
            <person name="Uliana J.V.C."/>
            <person name="Torres T.T."/>
            <person name="Ward R.J."/>
            <person name="Monesi N."/>
        </authorList>
    </citation>
    <scope>NUCLEOTIDE SEQUENCE</scope>
    <source>
        <strain evidence="1">HSMRA1968</strain>
        <tissue evidence="1">Whole embryos</tissue>
    </source>
</reference>
<evidence type="ECO:0000313" key="1">
    <source>
        <dbReference type="EMBL" id="KAJ6645436.1"/>
    </source>
</evidence>
<name>A0A9Q0N9J8_9DIPT</name>
<dbReference type="Proteomes" id="UP001151699">
    <property type="component" value="Chromosome A"/>
</dbReference>
<sequence length="87" mass="10147">MYKRILFLIVLTSTLFLVYFISLDYRTSVCLLEYSLNKPVSPVNETHLPSNSTTIITAFFHFGKSKHSSNEYESWIENFLPYVTTPM</sequence>
<evidence type="ECO:0000313" key="2">
    <source>
        <dbReference type="Proteomes" id="UP001151699"/>
    </source>
</evidence>
<organism evidence="1 2">
    <name type="scientific">Pseudolycoriella hygida</name>
    <dbReference type="NCBI Taxonomy" id="35572"/>
    <lineage>
        <taxon>Eukaryota</taxon>
        <taxon>Metazoa</taxon>
        <taxon>Ecdysozoa</taxon>
        <taxon>Arthropoda</taxon>
        <taxon>Hexapoda</taxon>
        <taxon>Insecta</taxon>
        <taxon>Pterygota</taxon>
        <taxon>Neoptera</taxon>
        <taxon>Endopterygota</taxon>
        <taxon>Diptera</taxon>
        <taxon>Nematocera</taxon>
        <taxon>Sciaroidea</taxon>
        <taxon>Sciaridae</taxon>
        <taxon>Pseudolycoriella</taxon>
    </lineage>
</organism>
<comment type="caution">
    <text evidence="1">The sequence shown here is derived from an EMBL/GenBank/DDBJ whole genome shotgun (WGS) entry which is preliminary data.</text>
</comment>
<gene>
    <name evidence="1" type="ORF">Bhyg_00642</name>
</gene>
<feature type="non-terminal residue" evidence="1">
    <location>
        <position position="87"/>
    </location>
</feature>
<dbReference type="AlphaFoldDB" id="A0A9Q0N9J8"/>
<keyword evidence="2" id="KW-1185">Reference proteome</keyword>
<dbReference type="OrthoDB" id="411632at2759"/>
<protein>
    <submittedName>
        <fullName evidence="1">Uncharacterized protein</fullName>
    </submittedName>
</protein>
<dbReference type="EMBL" id="WJQU01000001">
    <property type="protein sequence ID" value="KAJ6645436.1"/>
    <property type="molecule type" value="Genomic_DNA"/>
</dbReference>
<accession>A0A9Q0N9J8</accession>
<proteinExistence type="predicted"/>